<evidence type="ECO:0000313" key="2">
    <source>
        <dbReference type="EnsemblMetazoa" id="ENSAATROPP009206"/>
    </source>
</evidence>
<sequence length="114" mass="13688">MPSLRRDEFRRPEPAAFGRTTSNGMDQIIEMICAHNDKCFKRIVRRLLCHPSPKWKRGQRQAPYQRRRLFVPPLRATSRDLCNWQHRTQRLLFRPFPPLATILPQKRYPDVMYG</sequence>
<keyword evidence="3" id="KW-1185">Reference proteome</keyword>
<protein>
    <submittedName>
        <fullName evidence="2">Uncharacterized protein</fullName>
    </submittedName>
</protein>
<accession>A0AAG5DDI0</accession>
<feature type="compositionally biased region" description="Basic and acidic residues" evidence="1">
    <location>
        <begin position="1"/>
        <end position="13"/>
    </location>
</feature>
<evidence type="ECO:0000256" key="1">
    <source>
        <dbReference type="SAM" id="MobiDB-lite"/>
    </source>
</evidence>
<feature type="region of interest" description="Disordered" evidence="1">
    <location>
        <begin position="1"/>
        <end position="21"/>
    </location>
</feature>
<dbReference type="AlphaFoldDB" id="A0AAG5DDI0"/>
<dbReference type="EnsemblMetazoa" id="ENSAATROPT010196">
    <property type="protein sequence ID" value="ENSAATROPP009206"/>
    <property type="gene ID" value="ENSAATROPG008294"/>
</dbReference>
<proteinExistence type="predicted"/>
<reference evidence="2" key="1">
    <citation type="submission" date="2024-04" db="UniProtKB">
        <authorList>
            <consortium name="EnsemblMetazoa"/>
        </authorList>
    </citation>
    <scope>IDENTIFICATION</scope>
    <source>
        <strain evidence="2">EBRO</strain>
    </source>
</reference>
<dbReference type="Proteomes" id="UP000075880">
    <property type="component" value="Unassembled WGS sequence"/>
</dbReference>
<name>A0AAG5DDI0_ANOAO</name>
<evidence type="ECO:0000313" key="3">
    <source>
        <dbReference type="Proteomes" id="UP000075880"/>
    </source>
</evidence>
<organism evidence="2 3">
    <name type="scientific">Anopheles atroparvus</name>
    <name type="common">European mosquito</name>
    <dbReference type="NCBI Taxonomy" id="41427"/>
    <lineage>
        <taxon>Eukaryota</taxon>
        <taxon>Metazoa</taxon>
        <taxon>Ecdysozoa</taxon>
        <taxon>Arthropoda</taxon>
        <taxon>Hexapoda</taxon>
        <taxon>Insecta</taxon>
        <taxon>Pterygota</taxon>
        <taxon>Neoptera</taxon>
        <taxon>Endopterygota</taxon>
        <taxon>Diptera</taxon>
        <taxon>Nematocera</taxon>
        <taxon>Culicoidea</taxon>
        <taxon>Culicidae</taxon>
        <taxon>Anophelinae</taxon>
        <taxon>Anopheles</taxon>
    </lineage>
</organism>